<sequence length="60" mass="6569">MLKKAKEFATEAIDTVAEKANKAYHLVKENPKCKECTTKAKETASDVVEKAGEALEEGGW</sequence>
<reference evidence="2" key="1">
    <citation type="submission" date="2022-11" db="UniProtKB">
        <authorList>
            <consortium name="WormBaseParasite"/>
        </authorList>
    </citation>
    <scope>IDENTIFICATION</scope>
</reference>
<dbReference type="Proteomes" id="UP000887581">
    <property type="component" value="Unplaced"/>
</dbReference>
<evidence type="ECO:0000313" key="2">
    <source>
        <dbReference type="WBParaSite" id="sdigi.contig658.g9393.t1"/>
    </source>
</evidence>
<name>A0A915PZV4_9BILA</name>
<proteinExistence type="predicted"/>
<dbReference type="WBParaSite" id="sdigi.contig658.g9393.t1">
    <property type="protein sequence ID" value="sdigi.contig658.g9393.t1"/>
    <property type="gene ID" value="sdigi.contig658.g9393"/>
</dbReference>
<organism evidence="1 2">
    <name type="scientific">Setaria digitata</name>
    <dbReference type="NCBI Taxonomy" id="48799"/>
    <lineage>
        <taxon>Eukaryota</taxon>
        <taxon>Metazoa</taxon>
        <taxon>Ecdysozoa</taxon>
        <taxon>Nematoda</taxon>
        <taxon>Chromadorea</taxon>
        <taxon>Rhabditida</taxon>
        <taxon>Spirurina</taxon>
        <taxon>Spiruromorpha</taxon>
        <taxon>Filarioidea</taxon>
        <taxon>Setariidae</taxon>
        <taxon>Setaria</taxon>
    </lineage>
</organism>
<protein>
    <submittedName>
        <fullName evidence="2">Uncharacterized protein</fullName>
    </submittedName>
</protein>
<keyword evidence="1" id="KW-1185">Reference proteome</keyword>
<evidence type="ECO:0000313" key="1">
    <source>
        <dbReference type="Proteomes" id="UP000887581"/>
    </source>
</evidence>
<accession>A0A915PZV4</accession>
<dbReference type="AlphaFoldDB" id="A0A915PZV4"/>